<comment type="caution">
    <text evidence="1">The sequence shown here is derived from an EMBL/GenBank/DDBJ whole genome shotgun (WGS) entry which is preliminary data.</text>
</comment>
<protein>
    <submittedName>
        <fullName evidence="1">Uncharacterized protein</fullName>
    </submittedName>
</protein>
<accession>A0ABR1Y051</accession>
<evidence type="ECO:0000313" key="2">
    <source>
        <dbReference type="Proteomes" id="UP001456524"/>
    </source>
</evidence>
<dbReference type="EMBL" id="JBBWUH010000003">
    <property type="protein sequence ID" value="KAK8173832.1"/>
    <property type="molecule type" value="Genomic_DNA"/>
</dbReference>
<name>A0ABR1Y051_9PEZI</name>
<organism evidence="1 2">
    <name type="scientific">Phyllosticta citrichinensis</name>
    <dbReference type="NCBI Taxonomy" id="1130410"/>
    <lineage>
        <taxon>Eukaryota</taxon>
        <taxon>Fungi</taxon>
        <taxon>Dikarya</taxon>
        <taxon>Ascomycota</taxon>
        <taxon>Pezizomycotina</taxon>
        <taxon>Dothideomycetes</taxon>
        <taxon>Dothideomycetes incertae sedis</taxon>
        <taxon>Botryosphaeriales</taxon>
        <taxon>Phyllostictaceae</taxon>
        <taxon>Phyllosticta</taxon>
    </lineage>
</organism>
<proteinExistence type="predicted"/>
<dbReference type="Proteomes" id="UP001456524">
    <property type="component" value="Unassembled WGS sequence"/>
</dbReference>
<keyword evidence="2" id="KW-1185">Reference proteome</keyword>
<reference evidence="1 2" key="1">
    <citation type="journal article" date="2022" name="G3 (Bethesda)">
        <title>Enemy or ally: a genomic approach to elucidate the lifestyle of Phyllosticta citrichinaensis.</title>
        <authorList>
            <person name="Buijs V.A."/>
            <person name="Groenewald J.Z."/>
            <person name="Haridas S."/>
            <person name="LaButti K.M."/>
            <person name="Lipzen A."/>
            <person name="Martin F.M."/>
            <person name="Barry K."/>
            <person name="Grigoriev I.V."/>
            <person name="Crous P.W."/>
            <person name="Seidl M.F."/>
        </authorList>
    </citation>
    <scope>NUCLEOTIDE SEQUENCE [LARGE SCALE GENOMIC DNA]</scope>
    <source>
        <strain evidence="1 2">CBS 129764</strain>
    </source>
</reference>
<gene>
    <name evidence="1" type="ORF">IWX90DRAFT_484753</name>
</gene>
<sequence>MAFKFITFVRSHPTSPSSWLLAPACYVHLALLPSAQSIPATAATAAAEASLSSLLSSYTTERLPLGRAVGLSSLHKLRAHSLVLDAALGLEPGTDAATVSRNRASVDAFFDQCHPAYAEKRAAVAEALHILDREFKAPGTEVGWFYPSVAERAAPSGLIRRKGVEIL</sequence>
<evidence type="ECO:0000313" key="1">
    <source>
        <dbReference type="EMBL" id="KAK8173832.1"/>
    </source>
</evidence>